<keyword evidence="4" id="KW-1185">Reference proteome</keyword>
<name>A0AAD6Y2B5_9AGAR</name>
<evidence type="ECO:0000313" key="3">
    <source>
        <dbReference type="EMBL" id="KAJ7197723.1"/>
    </source>
</evidence>
<evidence type="ECO:0000259" key="2">
    <source>
        <dbReference type="PROSITE" id="PS00028"/>
    </source>
</evidence>
<dbReference type="PROSITE" id="PS00028">
    <property type="entry name" value="ZINC_FINGER_C2H2_1"/>
    <property type="match status" value="1"/>
</dbReference>
<dbReference type="Proteomes" id="UP001219525">
    <property type="component" value="Unassembled WGS sequence"/>
</dbReference>
<feature type="region of interest" description="Disordered" evidence="1">
    <location>
        <begin position="104"/>
        <end position="124"/>
    </location>
</feature>
<organism evidence="3 4">
    <name type="scientific">Mycena pura</name>
    <dbReference type="NCBI Taxonomy" id="153505"/>
    <lineage>
        <taxon>Eukaryota</taxon>
        <taxon>Fungi</taxon>
        <taxon>Dikarya</taxon>
        <taxon>Basidiomycota</taxon>
        <taxon>Agaricomycotina</taxon>
        <taxon>Agaricomycetes</taxon>
        <taxon>Agaricomycetidae</taxon>
        <taxon>Agaricales</taxon>
        <taxon>Marasmiineae</taxon>
        <taxon>Mycenaceae</taxon>
        <taxon>Mycena</taxon>
    </lineage>
</organism>
<evidence type="ECO:0000313" key="4">
    <source>
        <dbReference type="Proteomes" id="UP001219525"/>
    </source>
</evidence>
<proteinExistence type="predicted"/>
<sequence>MLLECTECQLPYYHWEDLQEHYAITHPELNHMDHRLDVRIAKRILNRHQKTYRCPRCYMPFPHLDLRDSHVEFDECDVEDSDCEREPGTYGTLRRGRVDSLKNKFSKLRKRRGSSASSSGTLAP</sequence>
<gene>
    <name evidence="3" type="ORF">GGX14DRAFT_402352</name>
</gene>
<dbReference type="EMBL" id="JARJCW010000076">
    <property type="protein sequence ID" value="KAJ7197723.1"/>
    <property type="molecule type" value="Genomic_DNA"/>
</dbReference>
<reference evidence="3" key="1">
    <citation type="submission" date="2023-03" db="EMBL/GenBank/DDBJ databases">
        <title>Massive genome expansion in bonnet fungi (Mycena s.s.) driven by repeated elements and novel gene families across ecological guilds.</title>
        <authorList>
            <consortium name="Lawrence Berkeley National Laboratory"/>
            <person name="Harder C.B."/>
            <person name="Miyauchi S."/>
            <person name="Viragh M."/>
            <person name="Kuo A."/>
            <person name="Thoen E."/>
            <person name="Andreopoulos B."/>
            <person name="Lu D."/>
            <person name="Skrede I."/>
            <person name="Drula E."/>
            <person name="Henrissat B."/>
            <person name="Morin E."/>
            <person name="Kohler A."/>
            <person name="Barry K."/>
            <person name="LaButti K."/>
            <person name="Morin E."/>
            <person name="Salamov A."/>
            <person name="Lipzen A."/>
            <person name="Mereny Z."/>
            <person name="Hegedus B."/>
            <person name="Baldrian P."/>
            <person name="Stursova M."/>
            <person name="Weitz H."/>
            <person name="Taylor A."/>
            <person name="Grigoriev I.V."/>
            <person name="Nagy L.G."/>
            <person name="Martin F."/>
            <person name="Kauserud H."/>
        </authorList>
    </citation>
    <scope>NUCLEOTIDE SEQUENCE</scope>
    <source>
        <strain evidence="3">9144</strain>
    </source>
</reference>
<feature type="domain" description="C2H2-type" evidence="2">
    <location>
        <begin position="5"/>
        <end position="26"/>
    </location>
</feature>
<feature type="compositionally biased region" description="Low complexity" evidence="1">
    <location>
        <begin position="114"/>
        <end position="124"/>
    </location>
</feature>
<dbReference type="AlphaFoldDB" id="A0AAD6Y2B5"/>
<protein>
    <recommendedName>
        <fullName evidence="2">C2H2-type domain-containing protein</fullName>
    </recommendedName>
</protein>
<evidence type="ECO:0000256" key="1">
    <source>
        <dbReference type="SAM" id="MobiDB-lite"/>
    </source>
</evidence>
<comment type="caution">
    <text evidence="3">The sequence shown here is derived from an EMBL/GenBank/DDBJ whole genome shotgun (WGS) entry which is preliminary data.</text>
</comment>
<feature type="compositionally biased region" description="Basic residues" evidence="1">
    <location>
        <begin position="104"/>
        <end position="113"/>
    </location>
</feature>
<accession>A0AAD6Y2B5</accession>
<dbReference type="InterPro" id="IPR013087">
    <property type="entry name" value="Znf_C2H2_type"/>
</dbReference>